<dbReference type="PANTHER" id="PTHR45753:SF3">
    <property type="entry name" value="ORNITHINE TRANSCARBAMYLASE, MITOCHONDRIAL"/>
    <property type="match status" value="1"/>
</dbReference>
<dbReference type="InterPro" id="IPR006130">
    <property type="entry name" value="Asp/Orn_carbamoylTrfase"/>
</dbReference>
<dbReference type="GO" id="GO:0019240">
    <property type="term" value="P:citrulline biosynthetic process"/>
    <property type="evidence" value="ECO:0007669"/>
    <property type="project" value="TreeGrafter"/>
</dbReference>
<dbReference type="PANTHER" id="PTHR45753">
    <property type="entry name" value="ORNITHINE CARBAMOYLTRANSFERASE, MITOCHONDRIAL"/>
    <property type="match status" value="1"/>
</dbReference>
<dbReference type="PRINTS" id="PR00102">
    <property type="entry name" value="OTCASE"/>
</dbReference>
<dbReference type="FunFam" id="3.40.50.1370:FF:000008">
    <property type="entry name" value="Ornithine carbamoyltransferase"/>
    <property type="match status" value="1"/>
</dbReference>
<evidence type="ECO:0000256" key="3">
    <source>
        <dbReference type="ARBA" id="ARBA00022679"/>
    </source>
</evidence>
<sequence>MPSHFLHIADFSKDELWNMLHLAKEIKTKFHNREDYKPFNGQSLAMIFAKPSARTRISFETGFTWMGGHALFLGPNDIGIGKREAIKDIARVVSRYNDVIMARLFDHQHILELAEYSGSTVVNGLTDYNHPCQIMADILTVWEHRGNLDDMKITYMGDGNNIVHSWLQLASKFPMHFVCCGPSGFEPDEKTVRMVEESGISTFELSHDPKSAAHGADVVYTDVWASMGQKEEAAERERIFADFQVNETLMDNTGKDTLFMHCLPAERGREVTDGVMEADYSIVFDEAENRMHAQNAIMVTMNKS</sequence>
<dbReference type="InterPro" id="IPR006131">
    <property type="entry name" value="Asp_carbamoyltransf_Asp/Orn-bd"/>
</dbReference>
<dbReference type="Pfam" id="PF02729">
    <property type="entry name" value="OTCace_N"/>
    <property type="match status" value="1"/>
</dbReference>
<keyword evidence="3" id="KW-0808">Transferase</keyword>
<name>A0A381SR58_9ZZZZ</name>
<dbReference type="NCBIfam" id="NF001986">
    <property type="entry name" value="PRK00779.1"/>
    <property type="match status" value="1"/>
</dbReference>
<comment type="similarity">
    <text evidence="1">Belongs to the aspartate/ornithine carbamoyltransferase superfamily. OTCase family.</text>
</comment>
<dbReference type="EC" id="2.1.3.3" evidence="2"/>
<protein>
    <recommendedName>
        <fullName evidence="2">ornithine carbamoyltransferase</fullName>
        <ecNumber evidence="2">2.1.3.3</ecNumber>
    </recommendedName>
</protein>
<dbReference type="GO" id="GO:0042450">
    <property type="term" value="P:L-arginine biosynthetic process via ornithine"/>
    <property type="evidence" value="ECO:0007669"/>
    <property type="project" value="TreeGrafter"/>
</dbReference>
<evidence type="ECO:0000259" key="6">
    <source>
        <dbReference type="Pfam" id="PF02729"/>
    </source>
</evidence>
<comment type="catalytic activity">
    <reaction evidence="4">
        <text>carbamoyl phosphate + L-ornithine = L-citrulline + phosphate + H(+)</text>
        <dbReference type="Rhea" id="RHEA:19513"/>
        <dbReference type="ChEBI" id="CHEBI:15378"/>
        <dbReference type="ChEBI" id="CHEBI:43474"/>
        <dbReference type="ChEBI" id="CHEBI:46911"/>
        <dbReference type="ChEBI" id="CHEBI:57743"/>
        <dbReference type="ChEBI" id="CHEBI:58228"/>
        <dbReference type="EC" id="2.1.3.3"/>
    </reaction>
</comment>
<dbReference type="GO" id="GO:0016597">
    <property type="term" value="F:amino acid binding"/>
    <property type="evidence" value="ECO:0007669"/>
    <property type="project" value="InterPro"/>
</dbReference>
<evidence type="ECO:0000256" key="1">
    <source>
        <dbReference type="ARBA" id="ARBA00007805"/>
    </source>
</evidence>
<gene>
    <name evidence="7" type="ORF">METZ01_LOCUS58665</name>
</gene>
<feature type="domain" description="Aspartate/ornithine carbamoyltransferase Asp/Orn-binding" evidence="5">
    <location>
        <begin position="150"/>
        <end position="300"/>
    </location>
</feature>
<dbReference type="InterPro" id="IPR006132">
    <property type="entry name" value="Asp/Orn_carbamoyltranf_P-bd"/>
</dbReference>
<dbReference type="NCBIfam" id="TIGR00658">
    <property type="entry name" value="orni_carb_tr"/>
    <property type="match status" value="1"/>
</dbReference>
<evidence type="ECO:0000313" key="7">
    <source>
        <dbReference type="EMBL" id="SVA05811.1"/>
    </source>
</evidence>
<evidence type="ECO:0000259" key="5">
    <source>
        <dbReference type="Pfam" id="PF00185"/>
    </source>
</evidence>
<dbReference type="PRINTS" id="PR00100">
    <property type="entry name" value="AOTCASE"/>
</dbReference>
<evidence type="ECO:0000256" key="2">
    <source>
        <dbReference type="ARBA" id="ARBA00013007"/>
    </source>
</evidence>
<organism evidence="7">
    <name type="scientific">marine metagenome</name>
    <dbReference type="NCBI Taxonomy" id="408172"/>
    <lineage>
        <taxon>unclassified sequences</taxon>
        <taxon>metagenomes</taxon>
        <taxon>ecological metagenomes</taxon>
    </lineage>
</organism>
<dbReference type="InterPro" id="IPR036901">
    <property type="entry name" value="Asp/Orn_carbamoylTrfase_sf"/>
</dbReference>
<feature type="domain" description="Aspartate/ornithine carbamoyltransferase carbamoyl-P binding" evidence="6">
    <location>
        <begin position="4"/>
        <end position="143"/>
    </location>
</feature>
<accession>A0A381SR58</accession>
<evidence type="ECO:0000256" key="4">
    <source>
        <dbReference type="ARBA" id="ARBA00048772"/>
    </source>
</evidence>
<dbReference type="InterPro" id="IPR024904">
    <property type="entry name" value="OTCase_ArgI"/>
</dbReference>
<reference evidence="7" key="1">
    <citation type="submission" date="2018-05" db="EMBL/GenBank/DDBJ databases">
        <authorList>
            <person name="Lanie J.A."/>
            <person name="Ng W.-L."/>
            <person name="Kazmierczak K.M."/>
            <person name="Andrzejewski T.M."/>
            <person name="Davidsen T.M."/>
            <person name="Wayne K.J."/>
            <person name="Tettelin H."/>
            <person name="Glass J.I."/>
            <person name="Rusch D."/>
            <person name="Podicherti R."/>
            <person name="Tsui H.-C.T."/>
            <person name="Winkler M.E."/>
        </authorList>
    </citation>
    <scope>NUCLEOTIDE SEQUENCE</scope>
</reference>
<proteinExistence type="inferred from homology"/>
<dbReference type="EMBL" id="UINC01003378">
    <property type="protein sequence ID" value="SVA05811.1"/>
    <property type="molecule type" value="Genomic_DNA"/>
</dbReference>
<dbReference type="Pfam" id="PF00185">
    <property type="entry name" value="OTCace"/>
    <property type="match status" value="1"/>
</dbReference>
<dbReference type="SUPFAM" id="SSF53671">
    <property type="entry name" value="Aspartate/ornithine carbamoyltransferase"/>
    <property type="match status" value="1"/>
</dbReference>
<dbReference type="HAMAP" id="MF_01109">
    <property type="entry name" value="OTCase"/>
    <property type="match status" value="1"/>
</dbReference>
<dbReference type="Gene3D" id="3.40.50.1370">
    <property type="entry name" value="Aspartate/ornithine carbamoyltransferase"/>
    <property type="match status" value="2"/>
</dbReference>
<dbReference type="GO" id="GO:0004585">
    <property type="term" value="F:ornithine carbamoyltransferase activity"/>
    <property type="evidence" value="ECO:0007669"/>
    <property type="project" value="UniProtKB-EC"/>
</dbReference>
<dbReference type="InterPro" id="IPR002292">
    <property type="entry name" value="Orn/put_carbamltrans"/>
</dbReference>
<dbReference type="AlphaFoldDB" id="A0A381SR58"/>